<sequence length="53" mass="6207">MSPTRCQQAPHFTTRTQPMTTSDRQYHINFNNPPMSWSTQVCIKASTLKMRLH</sequence>
<dbReference type="Gramene" id="AET2Gv20256100.2">
    <property type="protein sequence ID" value="AET2Gv20256100.2"/>
    <property type="gene ID" value="AET2Gv20256100"/>
</dbReference>
<reference evidence="2" key="5">
    <citation type="journal article" date="2021" name="G3 (Bethesda)">
        <title>Aegilops tauschii genome assembly Aet v5.0 features greater sequence contiguity and improved annotation.</title>
        <authorList>
            <person name="Wang L."/>
            <person name="Zhu T."/>
            <person name="Rodriguez J.C."/>
            <person name="Deal K.R."/>
            <person name="Dubcovsky J."/>
            <person name="McGuire P.E."/>
            <person name="Lux T."/>
            <person name="Spannagl M."/>
            <person name="Mayer K.F.X."/>
            <person name="Baldrich P."/>
            <person name="Meyers B.C."/>
            <person name="Huo N."/>
            <person name="Gu Y.Q."/>
            <person name="Zhou H."/>
            <person name="Devos K.M."/>
            <person name="Bennetzen J.L."/>
            <person name="Unver T."/>
            <person name="Budak H."/>
            <person name="Gulick P.J."/>
            <person name="Galiba G."/>
            <person name="Kalapos B."/>
            <person name="Nelson D.R."/>
            <person name="Li P."/>
            <person name="You F.M."/>
            <person name="Luo M.C."/>
            <person name="Dvorak J."/>
        </authorList>
    </citation>
    <scope>NUCLEOTIDE SEQUENCE [LARGE SCALE GENOMIC DNA]</scope>
    <source>
        <strain evidence="2">cv. AL8/78</strain>
    </source>
</reference>
<protein>
    <submittedName>
        <fullName evidence="2">Uncharacterized protein</fullName>
    </submittedName>
</protein>
<organism evidence="2 3">
    <name type="scientific">Aegilops tauschii subsp. strangulata</name>
    <name type="common">Goatgrass</name>
    <dbReference type="NCBI Taxonomy" id="200361"/>
    <lineage>
        <taxon>Eukaryota</taxon>
        <taxon>Viridiplantae</taxon>
        <taxon>Streptophyta</taxon>
        <taxon>Embryophyta</taxon>
        <taxon>Tracheophyta</taxon>
        <taxon>Spermatophyta</taxon>
        <taxon>Magnoliopsida</taxon>
        <taxon>Liliopsida</taxon>
        <taxon>Poales</taxon>
        <taxon>Poaceae</taxon>
        <taxon>BOP clade</taxon>
        <taxon>Pooideae</taxon>
        <taxon>Triticodae</taxon>
        <taxon>Triticeae</taxon>
        <taxon>Triticinae</taxon>
        <taxon>Aegilops</taxon>
    </lineage>
</organism>
<dbReference type="EnsemblPlants" id="AET2Gv20256100.2">
    <property type="protein sequence ID" value="AET2Gv20256100.2"/>
    <property type="gene ID" value="AET2Gv20256100"/>
</dbReference>
<evidence type="ECO:0000256" key="1">
    <source>
        <dbReference type="SAM" id="MobiDB-lite"/>
    </source>
</evidence>
<name>A0A453ATE0_AEGTS</name>
<reference evidence="3" key="1">
    <citation type="journal article" date="2014" name="Science">
        <title>Ancient hybridizations among the ancestral genomes of bread wheat.</title>
        <authorList>
            <consortium name="International Wheat Genome Sequencing Consortium,"/>
            <person name="Marcussen T."/>
            <person name="Sandve S.R."/>
            <person name="Heier L."/>
            <person name="Spannagl M."/>
            <person name="Pfeifer M."/>
            <person name="Jakobsen K.S."/>
            <person name="Wulff B.B."/>
            <person name="Steuernagel B."/>
            <person name="Mayer K.F."/>
            <person name="Olsen O.A."/>
        </authorList>
    </citation>
    <scope>NUCLEOTIDE SEQUENCE [LARGE SCALE GENOMIC DNA]</scope>
    <source>
        <strain evidence="3">cv. AL8/78</strain>
    </source>
</reference>
<dbReference type="EnsemblPlants" id="AET2Gv20256100.1">
    <property type="protein sequence ID" value="AET2Gv20256100.1"/>
    <property type="gene ID" value="AET2Gv20256100"/>
</dbReference>
<evidence type="ECO:0000313" key="2">
    <source>
        <dbReference type="EnsemblPlants" id="AET2Gv20256100.2"/>
    </source>
</evidence>
<feature type="region of interest" description="Disordered" evidence="1">
    <location>
        <begin position="1"/>
        <end position="20"/>
    </location>
</feature>
<reference evidence="2" key="3">
    <citation type="journal article" date="2017" name="Nature">
        <title>Genome sequence of the progenitor of the wheat D genome Aegilops tauschii.</title>
        <authorList>
            <person name="Luo M.C."/>
            <person name="Gu Y.Q."/>
            <person name="Puiu D."/>
            <person name="Wang H."/>
            <person name="Twardziok S.O."/>
            <person name="Deal K.R."/>
            <person name="Huo N."/>
            <person name="Zhu T."/>
            <person name="Wang L."/>
            <person name="Wang Y."/>
            <person name="McGuire P.E."/>
            <person name="Liu S."/>
            <person name="Long H."/>
            <person name="Ramasamy R.K."/>
            <person name="Rodriguez J.C."/>
            <person name="Van S.L."/>
            <person name="Yuan L."/>
            <person name="Wang Z."/>
            <person name="Xia Z."/>
            <person name="Xiao L."/>
            <person name="Anderson O.D."/>
            <person name="Ouyang S."/>
            <person name="Liang Y."/>
            <person name="Zimin A.V."/>
            <person name="Pertea G."/>
            <person name="Qi P."/>
            <person name="Bennetzen J.L."/>
            <person name="Dai X."/>
            <person name="Dawson M.W."/>
            <person name="Muller H.G."/>
            <person name="Kugler K."/>
            <person name="Rivarola-Duarte L."/>
            <person name="Spannagl M."/>
            <person name="Mayer K.F.X."/>
            <person name="Lu F.H."/>
            <person name="Bevan M.W."/>
            <person name="Leroy P."/>
            <person name="Li P."/>
            <person name="You F.M."/>
            <person name="Sun Q."/>
            <person name="Liu Z."/>
            <person name="Lyons E."/>
            <person name="Wicker T."/>
            <person name="Salzberg S.L."/>
            <person name="Devos K.M."/>
            <person name="Dvorak J."/>
        </authorList>
    </citation>
    <scope>NUCLEOTIDE SEQUENCE [LARGE SCALE GENOMIC DNA]</scope>
    <source>
        <strain evidence="2">cv. AL8/78</strain>
    </source>
</reference>
<reference evidence="2" key="4">
    <citation type="submission" date="2019-03" db="UniProtKB">
        <authorList>
            <consortium name="EnsemblPlants"/>
        </authorList>
    </citation>
    <scope>IDENTIFICATION</scope>
</reference>
<keyword evidence="3" id="KW-1185">Reference proteome</keyword>
<dbReference type="Gramene" id="AET2Gv20256100.1">
    <property type="protein sequence ID" value="AET2Gv20256100.1"/>
    <property type="gene ID" value="AET2Gv20256100"/>
</dbReference>
<dbReference type="Proteomes" id="UP000015105">
    <property type="component" value="Chromosome 2D"/>
</dbReference>
<proteinExistence type="predicted"/>
<evidence type="ECO:0000313" key="3">
    <source>
        <dbReference type="Proteomes" id="UP000015105"/>
    </source>
</evidence>
<reference evidence="3" key="2">
    <citation type="journal article" date="2017" name="Nat. Plants">
        <title>The Aegilops tauschii genome reveals multiple impacts of transposons.</title>
        <authorList>
            <person name="Zhao G."/>
            <person name="Zou C."/>
            <person name="Li K."/>
            <person name="Wang K."/>
            <person name="Li T."/>
            <person name="Gao L."/>
            <person name="Zhang X."/>
            <person name="Wang H."/>
            <person name="Yang Z."/>
            <person name="Liu X."/>
            <person name="Jiang W."/>
            <person name="Mao L."/>
            <person name="Kong X."/>
            <person name="Jiao Y."/>
            <person name="Jia J."/>
        </authorList>
    </citation>
    <scope>NUCLEOTIDE SEQUENCE [LARGE SCALE GENOMIC DNA]</scope>
    <source>
        <strain evidence="3">cv. AL8/78</strain>
    </source>
</reference>
<accession>A0A453ATE0</accession>
<dbReference type="AlphaFoldDB" id="A0A453ATE0"/>